<accession>A0A6N8SBQ4</accession>
<dbReference type="InterPro" id="IPR052552">
    <property type="entry name" value="YeaO-like"/>
</dbReference>
<dbReference type="PANTHER" id="PTHR36849">
    <property type="entry name" value="CYTOPLASMIC PROTEIN-RELATED"/>
    <property type="match status" value="1"/>
</dbReference>
<dbReference type="Proteomes" id="UP000435802">
    <property type="component" value="Unassembled WGS sequence"/>
</dbReference>
<name>A0A6N8SBQ4_9HYPH</name>
<dbReference type="Pfam" id="PF22752">
    <property type="entry name" value="DUF488-N3i"/>
    <property type="match status" value="1"/>
</dbReference>
<dbReference type="AlphaFoldDB" id="A0A6N8SBQ4"/>
<organism evidence="1 2">
    <name type="scientific">Shinella kummerowiae</name>
    <dbReference type="NCBI Taxonomy" id="417745"/>
    <lineage>
        <taxon>Bacteria</taxon>
        <taxon>Pseudomonadati</taxon>
        <taxon>Pseudomonadota</taxon>
        <taxon>Alphaproteobacteria</taxon>
        <taxon>Hyphomicrobiales</taxon>
        <taxon>Rhizobiaceae</taxon>
        <taxon>Shinella</taxon>
    </lineage>
</organism>
<evidence type="ECO:0000313" key="1">
    <source>
        <dbReference type="EMBL" id="MXN44978.1"/>
    </source>
</evidence>
<comment type="caution">
    <text evidence="1">The sequence shown here is derived from an EMBL/GenBank/DDBJ whole genome shotgun (WGS) entry which is preliminary data.</text>
</comment>
<proteinExistence type="predicted"/>
<dbReference type="PANTHER" id="PTHR36849:SF1">
    <property type="entry name" value="CYTOPLASMIC PROTEIN"/>
    <property type="match status" value="1"/>
</dbReference>
<dbReference type="OrthoDB" id="9790745at2"/>
<keyword evidence="2" id="KW-1185">Reference proteome</keyword>
<sequence>MPIRIKRVYDEAEARDGVRILVDRLWPRGMSKDKAAFAEWMKELAPTTALRQWFDHKPERWTEFQARYREELRENPLIAPLRQRAAAETVTLLYGSRNRDFNHARVLADYLLET</sequence>
<dbReference type="RefSeq" id="WP_160857924.1">
    <property type="nucleotide sequence ID" value="NZ_WUMK01000002.1"/>
</dbReference>
<gene>
    <name evidence="1" type="ORF">GR138_07250</name>
</gene>
<reference evidence="1 2" key="1">
    <citation type="submission" date="2019-12" db="EMBL/GenBank/DDBJ databases">
        <title>Shinella kummerowiae sp. nov., a symbiotic bacterium isolated from root nodules of the herbal legume Kummerowia stipulacea.</title>
        <authorList>
            <person name="Gao J."/>
        </authorList>
    </citation>
    <scope>NUCLEOTIDE SEQUENCE [LARGE SCALE GENOMIC DNA]</scope>
    <source>
        <strain evidence="1 2">CCBAU 25048</strain>
    </source>
</reference>
<evidence type="ECO:0000313" key="2">
    <source>
        <dbReference type="Proteomes" id="UP000435802"/>
    </source>
</evidence>
<dbReference type="EMBL" id="WUMK01000002">
    <property type="protein sequence ID" value="MXN44978.1"/>
    <property type="molecule type" value="Genomic_DNA"/>
</dbReference>
<protein>
    <submittedName>
        <fullName evidence="1">DUF488 family protein</fullName>
    </submittedName>
</protein>